<feature type="domain" description="Bacterial repeat" evidence="2">
    <location>
        <begin position="109"/>
        <end position="162"/>
    </location>
</feature>
<feature type="domain" description="Bacterial repeat" evidence="2">
    <location>
        <begin position="9"/>
        <end position="79"/>
    </location>
</feature>
<sequence length="387" mass="40621">MSLSVGRTGTGQGSVTSSPAGINCPSTCTYAFLQGQSVTLTPVPDANSTFTSWSGDCTGANCVPTMNTVKSVSANFDAKISTTLTVAKNGTGTGKVVSTPAGIDCGATCFASFGVGNSVTLTAMPDANALFDGWGGTCPSNTTTCTLTINAAKSVTATFTKQTGVLSKLNDTGIITCANATTNDSICPLATFPGQDGDFGRDKTSNNNSDGYAGFSFTKISSAGALLPANSPDWACVQDNVTGLMWEVKTDDSGLHDKDWTYTWYQPDNTKNGGNAGIQNQGNCGGTSQCDTDAYVKAVNAATWCGHNDWRMPDVHELLNIASLDRSIPTIDTDYFPNINTNGFWSSSPYVSNISKANAWNVLFYDATDDWNAKNVKLPVWLVRTGP</sequence>
<evidence type="ECO:0000313" key="3">
    <source>
        <dbReference type="EMBL" id="SJM94380.1"/>
    </source>
</evidence>
<dbReference type="Pfam" id="PF07603">
    <property type="entry name" value="Lcl_C"/>
    <property type="match status" value="1"/>
</dbReference>
<evidence type="ECO:0000259" key="1">
    <source>
        <dbReference type="Pfam" id="PF07603"/>
    </source>
</evidence>
<reference evidence="4" key="1">
    <citation type="submission" date="2017-02" db="EMBL/GenBank/DDBJ databases">
        <authorList>
            <person name="Daims H."/>
        </authorList>
    </citation>
    <scope>NUCLEOTIDE SEQUENCE [LARGE SCALE GENOMIC DNA]</scope>
</reference>
<gene>
    <name evidence="3" type="ORF">CRENPOLYSF2_3970001</name>
</gene>
<dbReference type="InterPro" id="IPR011460">
    <property type="entry name" value="Lcl_C"/>
</dbReference>
<evidence type="ECO:0008006" key="5">
    <source>
        <dbReference type="Google" id="ProtNLM"/>
    </source>
</evidence>
<feature type="domain" description="Lcl C-terminal" evidence="1">
    <location>
        <begin position="236"/>
        <end position="384"/>
    </location>
</feature>
<dbReference type="AlphaFoldDB" id="A0A1R4HEQ0"/>
<dbReference type="Proteomes" id="UP000195442">
    <property type="component" value="Unassembled WGS sequence"/>
</dbReference>
<dbReference type="InterPro" id="IPR044060">
    <property type="entry name" value="Bacterial_rp_domain"/>
</dbReference>
<keyword evidence="4" id="KW-1185">Reference proteome</keyword>
<accession>A0A1R4HEQ0</accession>
<proteinExistence type="predicted"/>
<protein>
    <recommendedName>
        <fullName evidence="5">Bacterial repeat domain-containing protein</fullName>
    </recommendedName>
</protein>
<dbReference type="EMBL" id="FUKJ01000331">
    <property type="protein sequence ID" value="SJM94380.1"/>
    <property type="molecule type" value="Genomic_DNA"/>
</dbReference>
<name>A0A1R4HEQ0_9GAMM</name>
<evidence type="ECO:0000259" key="2">
    <source>
        <dbReference type="Pfam" id="PF18998"/>
    </source>
</evidence>
<dbReference type="Pfam" id="PF18998">
    <property type="entry name" value="Flg_new_2"/>
    <property type="match status" value="2"/>
</dbReference>
<organism evidence="3 4">
    <name type="scientific">Crenothrix polyspora</name>
    <dbReference type="NCBI Taxonomy" id="360316"/>
    <lineage>
        <taxon>Bacteria</taxon>
        <taxon>Pseudomonadati</taxon>
        <taxon>Pseudomonadota</taxon>
        <taxon>Gammaproteobacteria</taxon>
        <taxon>Methylococcales</taxon>
        <taxon>Crenotrichaceae</taxon>
        <taxon>Crenothrix</taxon>
    </lineage>
</organism>
<evidence type="ECO:0000313" key="4">
    <source>
        <dbReference type="Proteomes" id="UP000195442"/>
    </source>
</evidence>